<reference evidence="2 3" key="1">
    <citation type="submission" date="2017-02" db="EMBL/GenBank/DDBJ databases">
        <title>Bacillus pseudomycoides isolate FSL K6-0042.</title>
        <authorList>
            <person name="Kovac J."/>
        </authorList>
    </citation>
    <scope>NUCLEOTIDE SEQUENCE [LARGE SCALE GENOMIC DNA]</scope>
    <source>
        <strain evidence="2 3">FSL K6-0042</strain>
    </source>
</reference>
<keyword evidence="1" id="KW-0472">Membrane</keyword>
<dbReference type="Proteomes" id="UP000195321">
    <property type="component" value="Unassembled WGS sequence"/>
</dbReference>
<feature type="transmembrane region" description="Helical" evidence="1">
    <location>
        <begin position="5"/>
        <end position="26"/>
    </location>
</feature>
<accession>A0A1Y3MFV9</accession>
<protein>
    <submittedName>
        <fullName evidence="2">Uncharacterized protein</fullName>
    </submittedName>
</protein>
<dbReference type="RefSeq" id="WP_088094536.1">
    <property type="nucleotide sequence ID" value="NZ_JBLOJB010000032.1"/>
</dbReference>
<dbReference type="AlphaFoldDB" id="A0A1Y3MFV9"/>
<evidence type="ECO:0000313" key="3">
    <source>
        <dbReference type="Proteomes" id="UP000195321"/>
    </source>
</evidence>
<feature type="transmembrane region" description="Helical" evidence="1">
    <location>
        <begin position="32"/>
        <end position="52"/>
    </location>
</feature>
<evidence type="ECO:0000256" key="1">
    <source>
        <dbReference type="SAM" id="Phobius"/>
    </source>
</evidence>
<organism evidence="2 3">
    <name type="scientific">Bacillus pseudomycoides</name>
    <dbReference type="NCBI Taxonomy" id="64104"/>
    <lineage>
        <taxon>Bacteria</taxon>
        <taxon>Bacillati</taxon>
        <taxon>Bacillota</taxon>
        <taxon>Bacilli</taxon>
        <taxon>Bacillales</taxon>
        <taxon>Bacillaceae</taxon>
        <taxon>Bacillus</taxon>
        <taxon>Bacillus cereus group</taxon>
    </lineage>
</organism>
<evidence type="ECO:0000313" key="2">
    <source>
        <dbReference type="EMBL" id="OUM46482.1"/>
    </source>
</evidence>
<dbReference type="EMBL" id="MWPX01000044">
    <property type="protein sequence ID" value="OUM46482.1"/>
    <property type="molecule type" value="Genomic_DNA"/>
</dbReference>
<gene>
    <name evidence="2" type="ORF">BW425_23520</name>
</gene>
<keyword evidence="1" id="KW-1133">Transmembrane helix</keyword>
<proteinExistence type="predicted"/>
<name>A0A1Y3MFV9_9BACI</name>
<sequence length="66" mass="7804">MLKYIWSLVFALIFFWVVRGPLMSYISSNQNIVAILVIFTIVIINPWIIDLINRLYKKKKTELESS</sequence>
<comment type="caution">
    <text evidence="2">The sequence shown here is derived from an EMBL/GenBank/DDBJ whole genome shotgun (WGS) entry which is preliminary data.</text>
</comment>
<keyword evidence="1" id="KW-0812">Transmembrane</keyword>